<dbReference type="EMBL" id="LGTQ01000005">
    <property type="protein sequence ID" value="KPM50029.1"/>
    <property type="molecule type" value="Genomic_DNA"/>
</dbReference>
<dbReference type="GO" id="GO:0003743">
    <property type="term" value="F:translation initiation factor activity"/>
    <property type="evidence" value="ECO:0007669"/>
    <property type="project" value="UniProtKB-KW"/>
</dbReference>
<keyword evidence="6" id="KW-1185">Reference proteome</keyword>
<dbReference type="InterPro" id="IPR036877">
    <property type="entry name" value="SUI1_dom_sf"/>
</dbReference>
<keyword evidence="3" id="KW-0648">Protein biosynthesis</keyword>
<proteinExistence type="inferred from homology"/>
<dbReference type="Proteomes" id="UP000050454">
    <property type="component" value="Unassembled WGS sequence"/>
</dbReference>
<dbReference type="OrthoDB" id="9792915at2"/>
<comment type="caution">
    <text evidence="5">The sequence shown here is derived from an EMBL/GenBank/DDBJ whole genome shotgun (WGS) entry which is preliminary data.</text>
</comment>
<dbReference type="GO" id="GO:0001731">
    <property type="term" value="P:formation of translation preinitiation complex"/>
    <property type="evidence" value="ECO:0007669"/>
    <property type="project" value="TreeGrafter"/>
</dbReference>
<dbReference type="AlphaFoldDB" id="A0A0P7BYP6"/>
<evidence type="ECO:0000259" key="4">
    <source>
        <dbReference type="PROSITE" id="PS50296"/>
    </source>
</evidence>
<dbReference type="PROSITE" id="PS50296">
    <property type="entry name" value="SUI1"/>
    <property type="match status" value="1"/>
</dbReference>
<organism evidence="5 6">
    <name type="scientific">Jiulongibacter sediminis</name>
    <dbReference type="NCBI Taxonomy" id="1605367"/>
    <lineage>
        <taxon>Bacteria</taxon>
        <taxon>Pseudomonadati</taxon>
        <taxon>Bacteroidota</taxon>
        <taxon>Cytophagia</taxon>
        <taxon>Cytophagales</taxon>
        <taxon>Leadbetterellaceae</taxon>
        <taxon>Jiulongibacter</taxon>
    </lineage>
</organism>
<dbReference type="PANTHER" id="PTHR12789:SF0">
    <property type="entry name" value="DENSITY-REGULATED PROTEIN"/>
    <property type="match status" value="1"/>
</dbReference>
<feature type="domain" description="SUI1" evidence="4">
    <location>
        <begin position="39"/>
        <end position="105"/>
    </location>
</feature>
<reference evidence="5 6" key="1">
    <citation type="submission" date="2015-07" db="EMBL/GenBank/DDBJ databases">
        <title>The draft genome sequence of Leadbetterella sp. JN14-9.</title>
        <authorList>
            <person name="Liu Y."/>
            <person name="Du J."/>
            <person name="Shao Z."/>
        </authorList>
    </citation>
    <scope>NUCLEOTIDE SEQUENCE [LARGE SCALE GENOMIC DNA]</scope>
    <source>
        <strain evidence="5 6">JN14-9</strain>
    </source>
</reference>
<name>A0A0P7BYP6_9BACT</name>
<dbReference type="STRING" id="1605367.AFM12_05645"/>
<accession>A0A0P7BYP6</accession>
<evidence type="ECO:0000313" key="5">
    <source>
        <dbReference type="EMBL" id="KPM50029.1"/>
    </source>
</evidence>
<evidence type="ECO:0000256" key="2">
    <source>
        <dbReference type="ARBA" id="ARBA00022845"/>
    </source>
</evidence>
<dbReference type="Gene3D" id="3.30.780.10">
    <property type="entry name" value="SUI1-like domain"/>
    <property type="match status" value="1"/>
</dbReference>
<dbReference type="GO" id="GO:0003729">
    <property type="term" value="F:mRNA binding"/>
    <property type="evidence" value="ECO:0007669"/>
    <property type="project" value="TreeGrafter"/>
</dbReference>
<keyword evidence="2" id="KW-0810">Translation regulation</keyword>
<evidence type="ECO:0000256" key="3">
    <source>
        <dbReference type="ARBA" id="ARBA00022917"/>
    </source>
</evidence>
<dbReference type="RefSeq" id="WP_055144833.1">
    <property type="nucleotide sequence ID" value="NZ_JXSZ01000005.1"/>
</dbReference>
<sequence>MSKKNKNRIGVVYSTNPDFEYQESGNNEQETAGNSAQNLKIWLDRKGGNKLVTRVADFKGNAFDLAVLKKSLQAACGSGGTVKNGEVLLQGDHRDKVLDYLIKEGYQAKKAGG</sequence>
<dbReference type="SUPFAM" id="SSF55159">
    <property type="entry name" value="eIF1-like"/>
    <property type="match status" value="1"/>
</dbReference>
<gene>
    <name evidence="5" type="ORF">AFM12_05645</name>
</gene>
<comment type="similarity">
    <text evidence="1">Belongs to the SUI1 family.</text>
</comment>
<evidence type="ECO:0000313" key="6">
    <source>
        <dbReference type="Proteomes" id="UP000050454"/>
    </source>
</evidence>
<dbReference type="GO" id="GO:0002188">
    <property type="term" value="P:translation reinitiation"/>
    <property type="evidence" value="ECO:0007669"/>
    <property type="project" value="TreeGrafter"/>
</dbReference>
<dbReference type="Pfam" id="PF01253">
    <property type="entry name" value="SUI1"/>
    <property type="match status" value="1"/>
</dbReference>
<dbReference type="CDD" id="cd11567">
    <property type="entry name" value="YciH_like"/>
    <property type="match status" value="1"/>
</dbReference>
<dbReference type="InterPro" id="IPR001950">
    <property type="entry name" value="SUI1"/>
</dbReference>
<dbReference type="PATRIC" id="fig|1605367.3.peg.2488"/>
<dbReference type="PANTHER" id="PTHR12789">
    <property type="entry name" value="DENSITY-REGULATED PROTEIN HOMOLOG"/>
    <property type="match status" value="1"/>
</dbReference>
<keyword evidence="5" id="KW-0396">Initiation factor</keyword>
<dbReference type="InterPro" id="IPR050318">
    <property type="entry name" value="DENR/SUI1_TIF"/>
</dbReference>
<dbReference type="PIRSF" id="PIRSF037511">
    <property type="entry name" value="Transl_init_SUI1_pro"/>
    <property type="match status" value="1"/>
</dbReference>
<evidence type="ECO:0000256" key="1">
    <source>
        <dbReference type="ARBA" id="ARBA00005422"/>
    </source>
</evidence>
<protein>
    <submittedName>
        <fullName evidence="5">SUI1 family translation initiation factor</fullName>
    </submittedName>
</protein>
<dbReference type="InterPro" id="IPR005872">
    <property type="entry name" value="SUI1_arc_bac"/>
</dbReference>
<dbReference type="GO" id="GO:0006417">
    <property type="term" value="P:regulation of translation"/>
    <property type="evidence" value="ECO:0007669"/>
    <property type="project" value="UniProtKB-KW"/>
</dbReference>